<comment type="subcellular location">
    <subcellularLocation>
        <location evidence="1">Cell outer membrane</location>
    </subcellularLocation>
</comment>
<dbReference type="GO" id="GO:0009279">
    <property type="term" value="C:cell outer membrane"/>
    <property type="evidence" value="ECO:0007669"/>
    <property type="project" value="UniProtKB-SubCell"/>
</dbReference>
<comment type="similarity">
    <text evidence="2">Belongs to the SusD family.</text>
</comment>
<dbReference type="EMBL" id="FMZO01000003">
    <property type="protein sequence ID" value="SDC58404.1"/>
    <property type="molecule type" value="Genomic_DNA"/>
</dbReference>
<keyword evidence="3" id="KW-0732">Signal</keyword>
<keyword evidence="4" id="KW-0472">Membrane</keyword>
<organism evidence="8 9">
    <name type="scientific">Niabella drilacis (strain DSM 25811 / CCM 8410 / CCUG 62505 / LMG 26954 / E90)</name>
    <dbReference type="NCBI Taxonomy" id="1285928"/>
    <lineage>
        <taxon>Bacteria</taxon>
        <taxon>Pseudomonadati</taxon>
        <taxon>Bacteroidota</taxon>
        <taxon>Chitinophagia</taxon>
        <taxon>Chitinophagales</taxon>
        <taxon>Chitinophagaceae</taxon>
        <taxon>Niabella</taxon>
    </lineage>
</organism>
<dbReference type="Pfam" id="PF07980">
    <property type="entry name" value="SusD_RagB"/>
    <property type="match status" value="1"/>
</dbReference>
<evidence type="ECO:0000256" key="5">
    <source>
        <dbReference type="ARBA" id="ARBA00023237"/>
    </source>
</evidence>
<evidence type="ECO:0000256" key="3">
    <source>
        <dbReference type="ARBA" id="ARBA00022729"/>
    </source>
</evidence>
<dbReference type="AlphaFoldDB" id="A0A1G6MT36"/>
<dbReference type="SUPFAM" id="SSF48452">
    <property type="entry name" value="TPR-like"/>
    <property type="match status" value="1"/>
</dbReference>
<dbReference type="Proteomes" id="UP000198757">
    <property type="component" value="Unassembled WGS sequence"/>
</dbReference>
<evidence type="ECO:0000256" key="4">
    <source>
        <dbReference type="ARBA" id="ARBA00023136"/>
    </source>
</evidence>
<name>A0A1G6MT36_NIADE</name>
<keyword evidence="5" id="KW-0998">Cell outer membrane</keyword>
<dbReference type="InterPro" id="IPR012944">
    <property type="entry name" value="SusD_RagB_dom"/>
</dbReference>
<keyword evidence="9" id="KW-1185">Reference proteome</keyword>
<dbReference type="InterPro" id="IPR033985">
    <property type="entry name" value="SusD-like_N"/>
</dbReference>
<gene>
    <name evidence="8" type="ORF">SAMN04487894_10319</name>
</gene>
<proteinExistence type="inferred from homology"/>
<evidence type="ECO:0000259" key="7">
    <source>
        <dbReference type="Pfam" id="PF14322"/>
    </source>
</evidence>
<reference evidence="9" key="1">
    <citation type="submission" date="2016-10" db="EMBL/GenBank/DDBJ databases">
        <authorList>
            <person name="Varghese N."/>
            <person name="Submissions S."/>
        </authorList>
    </citation>
    <scope>NUCLEOTIDE SEQUENCE [LARGE SCALE GENOMIC DNA]</scope>
    <source>
        <strain evidence="9">DSM 25811 / CCM 8410 / LMG 26954 / E90</strain>
    </source>
</reference>
<dbReference type="PROSITE" id="PS51257">
    <property type="entry name" value="PROKAR_LIPOPROTEIN"/>
    <property type="match status" value="1"/>
</dbReference>
<evidence type="ECO:0000313" key="8">
    <source>
        <dbReference type="EMBL" id="SDC58404.1"/>
    </source>
</evidence>
<protein>
    <submittedName>
        <fullName evidence="8">Starch-binding associating with outer membrane</fullName>
    </submittedName>
</protein>
<accession>A0A1G6MT36</accession>
<dbReference type="Pfam" id="PF14322">
    <property type="entry name" value="SusD-like_3"/>
    <property type="match status" value="1"/>
</dbReference>
<evidence type="ECO:0000256" key="1">
    <source>
        <dbReference type="ARBA" id="ARBA00004442"/>
    </source>
</evidence>
<dbReference type="STRING" id="1285928.SAMN04487894_10319"/>
<dbReference type="InterPro" id="IPR011990">
    <property type="entry name" value="TPR-like_helical_dom_sf"/>
</dbReference>
<evidence type="ECO:0000313" key="9">
    <source>
        <dbReference type="Proteomes" id="UP000198757"/>
    </source>
</evidence>
<feature type="domain" description="SusD-like N-terminal" evidence="7">
    <location>
        <begin position="80"/>
        <end position="206"/>
    </location>
</feature>
<dbReference type="Gene3D" id="1.25.40.390">
    <property type="match status" value="1"/>
</dbReference>
<evidence type="ECO:0000256" key="2">
    <source>
        <dbReference type="ARBA" id="ARBA00006275"/>
    </source>
</evidence>
<sequence length="558" mass="62630">MNYKYLKVFVIVLLLSTGCKKGLDLIPKDSISDATFWKTAADFKLAANNLYFSLEGFNPGDTYSDIAYDVPNSVSNGTYQSAENDSRWTNAYVYIRRCNKIIEKAAASPIAAELKVLAAEARFFRAYNYWMLYKLFGEVPLIASELDIDDEALYAPRATRRETVDFILNDLTEAAADLPEQKALSGGDIGRITRGAAQALKARVALFEGTWEKARGAGNANTYLDIAIDAATTVMNSAQYTLYTGKGAQSYRYLFIDEGDNAPECILDRRYEVNISSQTFPSTVGEGHLLPTKKLADMYLCADGLPITRSALFQGYDQTGSEFQMRDPRMTMTIVIPGTGVQQLWYPEPVASWPFYPQRNANTGYTTYKFLSEDAASNKSPFTLGYGYDRHMLRYAEVLLVYAEARFERNDAISDEDLAKSVNLIRQRAGMPALTNAFVGANGLNMREEIRRERTIELALEGFRYDDLRRWKTAEQELPTAIKGIKIVGTPWANPIVVEGQDRNPYSDDSWQKRTDANGFIIVESAAGRVFDPQKHYLLPLPTKEILINPKLTQNPGW</sequence>
<dbReference type="RefSeq" id="WP_176954334.1">
    <property type="nucleotide sequence ID" value="NZ_FMZO01000003.1"/>
</dbReference>
<evidence type="ECO:0000259" key="6">
    <source>
        <dbReference type="Pfam" id="PF07980"/>
    </source>
</evidence>
<feature type="domain" description="RagB/SusD" evidence="6">
    <location>
        <begin position="284"/>
        <end position="558"/>
    </location>
</feature>